<dbReference type="PANTHER" id="PTHR34216:SF3">
    <property type="entry name" value="POLY-BETA-1,6-N-ACETYL-D-GLUCOSAMINE N-DEACETYLASE"/>
    <property type="match status" value="1"/>
</dbReference>
<keyword evidence="2" id="KW-0732">Signal</keyword>
<sequence>MPESLKVVILTGQDSPLTCSIVSTLAHLPEAQVAGIMIDSGRVSVKARLRKLRRNVRRQGWSYLWFRWCGAITDWLERLAAGVVPKSEVSTLFAAAFPGQALTLDQLGMLHRIPVFRVDNLNSAIAAEILRRLTPDLGVVIGTRILKRSTFSVPRIGCLNLHLGKVPQYRGMPPGFWELYDGYLSAGVTVHLVDDGLDTGDIVAEETLSVHDRDTPETLKRRLEARGREVLVQSVVALAHGVVTPKAQPAGRWPVRTAPTRRERKELARRLPAMRERQAIWMHALKTAYYLLLYYAGLPSLFRTVRRIRGKSRACILLYHRVNDLADDPLTTDVRRFAEHMMVLRKSYAMVPSSVLVAKVCGGQMFQTNAVTIHFDDCYRDVFVNARPVLGALAAPATLFVSSGYVGTQRRFPHDESGPWIFENLHPEEVRELIACGFEVGSHTVNHVDLGQVSDDTAATELTQSKRDLEAMTGRPVTLFSFPFGRETNIRPGVTALVRQAGYRAMFSAHGGYVTRASDPFDLPRVGASGDTRPLDLIMEIEGLSLGALRRRWRRAWWFCKKPSASRSPERTPSPQPDDARLIREEEMT</sequence>
<feature type="region of interest" description="Disordered" evidence="3">
    <location>
        <begin position="563"/>
        <end position="589"/>
    </location>
</feature>
<dbReference type="Proteomes" id="UP000318834">
    <property type="component" value="Unassembled WGS sequence"/>
</dbReference>
<evidence type="ECO:0000256" key="1">
    <source>
        <dbReference type="ARBA" id="ARBA00004613"/>
    </source>
</evidence>
<dbReference type="CDD" id="cd08653">
    <property type="entry name" value="FMT_core_like_3"/>
    <property type="match status" value="1"/>
</dbReference>
<dbReference type="InterPro" id="IPR051398">
    <property type="entry name" value="Polysacch_Deacetylase"/>
</dbReference>
<dbReference type="InterPro" id="IPR002376">
    <property type="entry name" value="Formyl_transf_N"/>
</dbReference>
<dbReference type="AlphaFoldDB" id="A0A537IRQ5"/>
<evidence type="ECO:0000256" key="3">
    <source>
        <dbReference type="SAM" id="MobiDB-lite"/>
    </source>
</evidence>
<comment type="subcellular location">
    <subcellularLocation>
        <location evidence="1">Secreted</location>
    </subcellularLocation>
</comment>
<dbReference type="Gene3D" id="3.40.50.170">
    <property type="entry name" value="Formyl transferase, N-terminal domain"/>
    <property type="match status" value="1"/>
</dbReference>
<dbReference type="PROSITE" id="PS00373">
    <property type="entry name" value="GART"/>
    <property type="match status" value="1"/>
</dbReference>
<dbReference type="PROSITE" id="PS51677">
    <property type="entry name" value="NODB"/>
    <property type="match status" value="1"/>
</dbReference>
<name>A0A537IRQ5_9BACT</name>
<dbReference type="GO" id="GO:0016810">
    <property type="term" value="F:hydrolase activity, acting on carbon-nitrogen (but not peptide) bonds"/>
    <property type="evidence" value="ECO:0007669"/>
    <property type="project" value="InterPro"/>
</dbReference>
<accession>A0A537IRQ5</accession>
<dbReference type="InterPro" id="IPR002509">
    <property type="entry name" value="NODB_dom"/>
</dbReference>
<dbReference type="GO" id="GO:0005576">
    <property type="term" value="C:extracellular region"/>
    <property type="evidence" value="ECO:0007669"/>
    <property type="project" value="UniProtKB-SubCell"/>
</dbReference>
<dbReference type="SUPFAM" id="SSF53328">
    <property type="entry name" value="Formyltransferase"/>
    <property type="match status" value="1"/>
</dbReference>
<reference evidence="5 6" key="1">
    <citation type="journal article" date="2019" name="Nat. Microbiol.">
        <title>Mediterranean grassland soil C-N compound turnover is dependent on rainfall and depth, and is mediated by genomically divergent microorganisms.</title>
        <authorList>
            <person name="Diamond S."/>
            <person name="Andeer P.F."/>
            <person name="Li Z."/>
            <person name="Crits-Christoph A."/>
            <person name="Burstein D."/>
            <person name="Anantharaman K."/>
            <person name="Lane K.R."/>
            <person name="Thomas B.C."/>
            <person name="Pan C."/>
            <person name="Northen T.R."/>
            <person name="Banfield J.F."/>
        </authorList>
    </citation>
    <scope>NUCLEOTIDE SEQUENCE [LARGE SCALE GENOMIC DNA]</scope>
    <source>
        <strain evidence="5">NP_8</strain>
    </source>
</reference>
<proteinExistence type="predicted"/>
<dbReference type="SUPFAM" id="SSF88713">
    <property type="entry name" value="Glycoside hydrolase/deacetylase"/>
    <property type="match status" value="1"/>
</dbReference>
<evidence type="ECO:0000256" key="2">
    <source>
        <dbReference type="ARBA" id="ARBA00022729"/>
    </source>
</evidence>
<comment type="caution">
    <text evidence="5">The sequence shown here is derived from an EMBL/GenBank/DDBJ whole genome shotgun (WGS) entry which is preliminary data.</text>
</comment>
<gene>
    <name evidence="5" type="ORF">E6H05_08445</name>
</gene>
<dbReference type="Pfam" id="PF01522">
    <property type="entry name" value="Polysacc_deac_1"/>
    <property type="match status" value="1"/>
</dbReference>
<dbReference type="EMBL" id="VBAP01000060">
    <property type="protein sequence ID" value="TMI73984.1"/>
    <property type="molecule type" value="Genomic_DNA"/>
</dbReference>
<evidence type="ECO:0000313" key="6">
    <source>
        <dbReference type="Proteomes" id="UP000318834"/>
    </source>
</evidence>
<feature type="compositionally biased region" description="Basic and acidic residues" evidence="3">
    <location>
        <begin position="578"/>
        <end position="589"/>
    </location>
</feature>
<protein>
    <recommendedName>
        <fullName evidence="4">NodB homology domain-containing protein</fullName>
    </recommendedName>
</protein>
<dbReference type="Gene3D" id="3.20.20.370">
    <property type="entry name" value="Glycoside hydrolase/deacetylase"/>
    <property type="match status" value="1"/>
</dbReference>
<dbReference type="InterPro" id="IPR036477">
    <property type="entry name" value="Formyl_transf_N_sf"/>
</dbReference>
<dbReference type="InterPro" id="IPR011330">
    <property type="entry name" value="Glyco_hydro/deAcase_b/a-brl"/>
</dbReference>
<dbReference type="PANTHER" id="PTHR34216">
    <property type="match status" value="1"/>
</dbReference>
<dbReference type="Pfam" id="PF00551">
    <property type="entry name" value="Formyl_trans_N"/>
    <property type="match status" value="1"/>
</dbReference>
<evidence type="ECO:0000313" key="5">
    <source>
        <dbReference type="EMBL" id="TMI73984.1"/>
    </source>
</evidence>
<feature type="domain" description="NodB homology" evidence="4">
    <location>
        <begin position="369"/>
        <end position="589"/>
    </location>
</feature>
<evidence type="ECO:0000259" key="4">
    <source>
        <dbReference type="PROSITE" id="PS51677"/>
    </source>
</evidence>
<dbReference type="GO" id="GO:0005975">
    <property type="term" value="P:carbohydrate metabolic process"/>
    <property type="evidence" value="ECO:0007669"/>
    <property type="project" value="InterPro"/>
</dbReference>
<dbReference type="CDD" id="cd10918">
    <property type="entry name" value="CE4_NodB_like_5s_6s"/>
    <property type="match status" value="1"/>
</dbReference>
<dbReference type="InterPro" id="IPR001555">
    <property type="entry name" value="GART_AS"/>
</dbReference>
<organism evidence="5 6">
    <name type="scientific">Candidatus Segetimicrobium genomatis</name>
    <dbReference type="NCBI Taxonomy" id="2569760"/>
    <lineage>
        <taxon>Bacteria</taxon>
        <taxon>Bacillati</taxon>
        <taxon>Candidatus Sysuimicrobiota</taxon>
        <taxon>Candidatus Sysuimicrobiia</taxon>
        <taxon>Candidatus Sysuimicrobiales</taxon>
        <taxon>Candidatus Segetimicrobiaceae</taxon>
        <taxon>Candidatus Segetimicrobium</taxon>
    </lineage>
</organism>